<name>A0A9Q2ESG7_9GAMM</name>
<evidence type="ECO:0000313" key="1">
    <source>
        <dbReference type="EMBL" id="URG48896.1"/>
    </source>
</evidence>
<protein>
    <submittedName>
        <fullName evidence="1">SEC-C domain-containing protein</fullName>
    </submittedName>
</protein>
<dbReference type="Pfam" id="PF02810">
    <property type="entry name" value="SEC-C"/>
    <property type="match status" value="1"/>
</dbReference>
<dbReference type="KEGG" id="pqu:IG609_019565"/>
<reference evidence="1 2" key="1">
    <citation type="journal article" date="2021" name="Int. J. Syst. Evol. Microbiol.">
        <title>&lt;i&gt;Pectobacterium quasiaquaticum&lt;/i&gt; sp. nov., isolated from waterways.</title>
        <authorList>
            <person name="Ben Moussa H."/>
            <person name="Pedron J."/>
            <person name="Bertrand C."/>
            <person name="Hecquet A."/>
            <person name="Barny M.A."/>
        </authorList>
    </citation>
    <scope>NUCLEOTIDE SEQUENCE [LARGE SCALE GENOMIC DNA]</scope>
    <source>
        <strain evidence="1 2">A477-S1-J17</strain>
    </source>
</reference>
<dbReference type="AlphaFoldDB" id="A0A9Q2ESG7"/>
<proteinExistence type="predicted"/>
<keyword evidence="2" id="KW-1185">Reference proteome</keyword>
<gene>
    <name evidence="1" type="ORF">IG609_019565</name>
</gene>
<dbReference type="Proteomes" id="UP000806577">
    <property type="component" value="Chromosome"/>
</dbReference>
<dbReference type="RefSeq" id="WP_193399051.1">
    <property type="nucleotide sequence ID" value="NZ_CP065177.1"/>
</dbReference>
<accession>A0A9Q2ESG7</accession>
<dbReference type="InterPro" id="IPR004027">
    <property type="entry name" value="SEC_C_motif"/>
</dbReference>
<sequence length="339" mass="38758">MKLGRNDPCHCGSGKKFKNCCMNSVSQQHSQLLDDVQAMLAMNPNLSLDELNAALQHKVLDRNNQPHPDFCGVTPRQMANWLYAPFDELQWVTINTPDCLSASPVMRYLALILDEAMAQDGSFKATSKGNLPTKVVKQASELLPEFAVAQFEYDKSISEFAGSNEDKFNALHYTRVLAEISGIIYQRSGRYHVKKSAQKQYQALGSQAFFKPMLDAATSQYNWGYLDGFEFDADLRTFWLFMLWRIQRHHSVDQLVKEVMTAFPDLLLAFPTDGYFSPKRSLNMLIESRFIERFLQFWGFVTVDPKRYISAEPVARMVQVQPLLKQTFQFTINSAEKSS</sequence>
<organism evidence="1 2">
    <name type="scientific">Pectobacterium quasiaquaticum</name>
    <dbReference type="NCBI Taxonomy" id="2774015"/>
    <lineage>
        <taxon>Bacteria</taxon>
        <taxon>Pseudomonadati</taxon>
        <taxon>Pseudomonadota</taxon>
        <taxon>Gammaproteobacteria</taxon>
        <taxon>Enterobacterales</taxon>
        <taxon>Pectobacteriaceae</taxon>
        <taxon>Pectobacterium</taxon>
    </lineage>
</organism>
<dbReference type="Gene3D" id="3.10.450.50">
    <property type="match status" value="1"/>
</dbReference>
<dbReference type="SUPFAM" id="SSF103642">
    <property type="entry name" value="Sec-C motif"/>
    <property type="match status" value="1"/>
</dbReference>
<dbReference type="EMBL" id="CP065177">
    <property type="protein sequence ID" value="URG48896.1"/>
    <property type="molecule type" value="Genomic_DNA"/>
</dbReference>
<evidence type="ECO:0000313" key="2">
    <source>
        <dbReference type="Proteomes" id="UP000806577"/>
    </source>
</evidence>